<dbReference type="InterPro" id="IPR036188">
    <property type="entry name" value="FAD/NAD-bd_sf"/>
</dbReference>
<comment type="similarity">
    <text evidence="2">Belongs to the ETF-QO/FixC family.</text>
</comment>
<dbReference type="Gene3D" id="3.50.50.60">
    <property type="entry name" value="FAD/NAD(P)-binding domain"/>
    <property type="match status" value="1"/>
</dbReference>
<proteinExistence type="inferred from homology"/>
<evidence type="ECO:0000256" key="2">
    <source>
        <dbReference type="ARBA" id="ARBA00006796"/>
    </source>
</evidence>
<evidence type="ECO:0000256" key="1">
    <source>
        <dbReference type="ARBA" id="ARBA00001974"/>
    </source>
</evidence>
<sequence length="432" mass="46860">MSADKYDVIIIGGGPAGLAAAYKLAEAGMEVVLIERGDYPGSKNLSGGVLYSRILDQLIPGFWEDAPVERYITNYITTMMTKDDYFNLEYKGKALGNPPYNAFAVLRAKFDRWLAEKAEEAGAMIVTGIKVEKVVKAGNRIIGISTGEEEMLADVVIAADGINSFISREAGLRGDLRPEHLAVGAKALIELPREVIEERFRLNSNEGTAFAILGEATYGVAGGAFFYTNLDSLSLGVVMRLDDLARAGIKPVDALDDLLDHPLVAPLVKGGKMVEYGAHLTGEGGLHMVPSKLYADGMLIVGDAAGFTINSGLVIRGMDLAIGSGMMAADAVLEAKEKNDFSANSLSVYQQKLEDSFIMKDLKLYAKMPEFMESERLFKQYSSMANLLLAKVYTHDLTPKKHLLKSAMDTIKEERISMIGLIKDGIKGVRAL</sequence>
<dbReference type="Pfam" id="PF01494">
    <property type="entry name" value="FAD_binding_3"/>
    <property type="match status" value="1"/>
</dbReference>
<dbReference type="InterPro" id="IPR039651">
    <property type="entry name" value="FixC-like"/>
</dbReference>
<evidence type="ECO:0000256" key="4">
    <source>
        <dbReference type="ARBA" id="ARBA00022827"/>
    </source>
</evidence>
<dbReference type="PANTHER" id="PTHR43624:SF2">
    <property type="entry name" value="ELECTRON TRANSFER FLAVOPROTEIN-QUINONE OXIDOREDUCTASE YDIS-RELATED"/>
    <property type="match status" value="1"/>
</dbReference>
<dbReference type="EMBL" id="FRDN01000024">
    <property type="protein sequence ID" value="SHN88265.1"/>
    <property type="molecule type" value="Genomic_DNA"/>
</dbReference>
<keyword evidence="9" id="KW-1185">Reference proteome</keyword>
<feature type="domain" description="FAD-binding" evidence="6">
    <location>
        <begin position="5"/>
        <end position="173"/>
    </location>
</feature>
<evidence type="ECO:0000256" key="5">
    <source>
        <dbReference type="ARBA" id="ARBA00023002"/>
    </source>
</evidence>
<name>A0A1M7UZA1_9FIRM</name>
<dbReference type="PANTHER" id="PTHR43624">
    <property type="entry name" value="ELECTRON TRANSFER FLAVOPROTEIN-QUINONE OXIDOREDUCTASE YDIS-RELATED"/>
    <property type="match status" value="1"/>
</dbReference>
<dbReference type="InterPro" id="IPR059103">
    <property type="entry name" value="FixC-like_C"/>
</dbReference>
<gene>
    <name evidence="8" type="ORF">SAMN02745215_05238</name>
</gene>
<dbReference type="Pfam" id="PF26311">
    <property type="entry name" value="ETF-QO_FixC_C"/>
    <property type="match status" value="1"/>
</dbReference>
<dbReference type="RefSeq" id="WP_072775282.1">
    <property type="nucleotide sequence ID" value="NZ_FRDN01000024.1"/>
</dbReference>
<comment type="cofactor">
    <cofactor evidence="1">
        <name>FAD</name>
        <dbReference type="ChEBI" id="CHEBI:57692"/>
    </cofactor>
</comment>
<protein>
    <submittedName>
        <fullName evidence="8">Electron transfer flavoprotein-quinone oxidoreductase</fullName>
    </submittedName>
</protein>
<dbReference type="Proteomes" id="UP000184010">
    <property type="component" value="Unassembled WGS sequence"/>
</dbReference>
<evidence type="ECO:0000313" key="9">
    <source>
        <dbReference type="Proteomes" id="UP000184010"/>
    </source>
</evidence>
<keyword evidence="4" id="KW-0274">FAD</keyword>
<dbReference type="STRING" id="1121395.SAMN02745215_05238"/>
<evidence type="ECO:0000256" key="3">
    <source>
        <dbReference type="ARBA" id="ARBA00022630"/>
    </source>
</evidence>
<dbReference type="AlphaFoldDB" id="A0A1M7UZA1"/>
<reference evidence="9" key="1">
    <citation type="submission" date="2016-12" db="EMBL/GenBank/DDBJ databases">
        <authorList>
            <person name="Varghese N."/>
            <person name="Submissions S."/>
        </authorList>
    </citation>
    <scope>NUCLEOTIDE SEQUENCE [LARGE SCALE GENOMIC DNA]</scope>
    <source>
        <strain evidence="9">DSM 11544</strain>
    </source>
</reference>
<evidence type="ECO:0000259" key="7">
    <source>
        <dbReference type="Pfam" id="PF26311"/>
    </source>
</evidence>
<organism evidence="8 9">
    <name type="scientific">Desulfitobacterium chlororespirans DSM 11544</name>
    <dbReference type="NCBI Taxonomy" id="1121395"/>
    <lineage>
        <taxon>Bacteria</taxon>
        <taxon>Bacillati</taxon>
        <taxon>Bacillota</taxon>
        <taxon>Clostridia</taxon>
        <taxon>Eubacteriales</taxon>
        <taxon>Desulfitobacteriaceae</taxon>
        <taxon>Desulfitobacterium</taxon>
    </lineage>
</organism>
<evidence type="ECO:0000259" key="6">
    <source>
        <dbReference type="Pfam" id="PF01494"/>
    </source>
</evidence>
<dbReference type="SUPFAM" id="SSF51905">
    <property type="entry name" value="FAD/NAD(P)-binding domain"/>
    <property type="match status" value="1"/>
</dbReference>
<dbReference type="InterPro" id="IPR002938">
    <property type="entry name" value="FAD-bd"/>
</dbReference>
<accession>A0A1M7UZA1</accession>
<keyword evidence="5" id="KW-0560">Oxidoreductase</keyword>
<evidence type="ECO:0000313" key="8">
    <source>
        <dbReference type="EMBL" id="SHN88265.1"/>
    </source>
</evidence>
<feature type="domain" description="FixC-like C-terminal" evidence="7">
    <location>
        <begin position="368"/>
        <end position="431"/>
    </location>
</feature>
<dbReference type="SUPFAM" id="SSF54373">
    <property type="entry name" value="FAD-linked reductases, C-terminal domain"/>
    <property type="match status" value="1"/>
</dbReference>
<dbReference type="GO" id="GO:0016491">
    <property type="term" value="F:oxidoreductase activity"/>
    <property type="evidence" value="ECO:0007669"/>
    <property type="project" value="UniProtKB-KW"/>
</dbReference>
<keyword evidence="3" id="KW-0285">Flavoprotein</keyword>
<dbReference type="GO" id="GO:0071949">
    <property type="term" value="F:FAD binding"/>
    <property type="evidence" value="ECO:0007669"/>
    <property type="project" value="InterPro"/>
</dbReference>
<dbReference type="PRINTS" id="PR00420">
    <property type="entry name" value="RNGMNOXGNASE"/>
</dbReference>